<keyword evidence="2" id="KW-0067">ATP-binding</keyword>
<dbReference type="KEGG" id="vg:20098385"/>
<keyword evidence="2" id="KW-0547">Nucleotide-binding</keyword>
<keyword evidence="2" id="KW-0378">Hydrolase</keyword>
<keyword evidence="2" id="KW-0347">Helicase</keyword>
<dbReference type="InterPro" id="IPR027417">
    <property type="entry name" value="P-loop_NTPase"/>
</dbReference>
<reference evidence="2 3" key="1">
    <citation type="journal article" date="2014" name="BMC Genomics">
        <title>The genome and occlusion bodies of marine Penaeus monodon nudivirus (PmNV, also known as MBV and PemoNPV) suggest that it should be assigned to a new nudivirus genus that is distinct from the terrestrial nudiviruses.</title>
        <authorList>
            <person name="Yang Y.T."/>
            <person name="Lee D.Y."/>
            <person name="Wang Y."/>
            <person name="Hu J.M."/>
            <person name="Li W.H."/>
            <person name="Leu J.H."/>
            <person name="Chang G.D."/>
            <person name="Ke H.M."/>
            <person name="Kang S.T."/>
            <person name="Lin S.S."/>
            <person name="Kou G.H."/>
            <person name="Lo C.F."/>
        </authorList>
    </citation>
    <scope>NUCLEOTIDE SEQUENCE [LARGE SCALE GENOMIC DNA]</scope>
    <source>
        <strain evidence="2">Indonesia</strain>
    </source>
</reference>
<protein>
    <submittedName>
        <fullName evidence="2">Helicase 2</fullName>
    </submittedName>
</protein>
<dbReference type="RefSeq" id="YP_009051917.1">
    <property type="nucleotide sequence ID" value="NC_024692.1"/>
</dbReference>
<proteinExistence type="predicted"/>
<accession>A0A076FCB6</accession>
<keyword evidence="3" id="KW-1185">Reference proteome</keyword>
<keyword evidence="1" id="KW-1133">Transmembrane helix</keyword>
<evidence type="ECO:0000256" key="1">
    <source>
        <dbReference type="SAM" id="Phobius"/>
    </source>
</evidence>
<keyword evidence="1" id="KW-0812">Transmembrane</keyword>
<keyword evidence="1" id="KW-0472">Membrane</keyword>
<organism evidence="2 3">
    <name type="scientific">Penaeus monodon nudivirus</name>
    <dbReference type="NCBI Taxonomy" id="1529056"/>
    <lineage>
        <taxon>Viruses</taxon>
        <taxon>Viruses incertae sedis</taxon>
        <taxon>Naldaviricetes</taxon>
        <taxon>Lefavirales</taxon>
        <taxon>Nudiviridae</taxon>
        <taxon>Gammanudivirus</taxon>
        <taxon>Gammanudivirus pemonodonis</taxon>
    </lineage>
</organism>
<dbReference type="Gene3D" id="3.40.50.300">
    <property type="entry name" value="P-loop containing nucleotide triphosphate hydrolases"/>
    <property type="match status" value="1"/>
</dbReference>
<dbReference type="GeneID" id="20098385"/>
<dbReference type="SUPFAM" id="SSF52540">
    <property type="entry name" value="P-loop containing nucleoside triphosphate hydrolases"/>
    <property type="match status" value="1"/>
</dbReference>
<evidence type="ECO:0000313" key="2">
    <source>
        <dbReference type="EMBL" id="AII15867.1"/>
    </source>
</evidence>
<dbReference type="EMBL" id="KJ184318">
    <property type="protein sequence ID" value="AII15867.1"/>
    <property type="molecule type" value="Genomic_DNA"/>
</dbReference>
<sequence>MLGMYVYFLFTVPILPSTSMSNKMTFFKLFGLFSFLSIIGTLNILSYAGLKVTGSITSFSLKSKMNPIVEILKRQILSSEDFLKVSDFLNQDVEYLKKLKLDTVKEMIFFKFKKDNYSYNLTMRKIYELPTEDCDEYLKFTKIIKLPSSKIMSDSNKCKLALSLLTLDQLDIIHYICTALSCSFNASGQLDNPQVFLLDSPGGTGKSYLIDCLALCTRTLKICIIARNATLLSKISTIKELLFKSCTICSFLMSYFDLSYKEAITAFDGCDDVDSVIAKVKGMIEKLKSLEFDLLIVDEYSLESPLLLLLLVVLAQQKRINLLMMGDVKQQNTLSPSKLHRGNNYELLLEIPSIKQYAMKQQMRIKDSALLQVIDKMRTYIEQEKDVNGNTLNTFHLKYSVFTQLKSKFLVKSNLLKDVYLTDFHKDIKNRMIQMKEVAEQKNVKFIEAPYMLMNKKDSTMKPLILPKDAKFLPYLLLVEGCTYLHKKQFVKITKIHDNYIACTSEASNTPMTIKKIFWDSRNHECSTMQFEWMCNHFDHADYYLLQYPLRSTIFTYHFIQGLTLSSQTLCIDLDSKFANSLYVGFSRVINLNQISAIQSTLFLSFLYTEYKNDEYYYKISNANKKLLEHLCNYTKNKHYKFDDSFVTVQNVDRNTFERVKNKKPIRVERRLYGKLKRDWKKEEISNRSSLSILLKLMLEHKTCDVAHQYHDQYQ</sequence>
<name>A0A076FCB6_9VIRU</name>
<gene>
    <name evidence="2" type="ORF">PmNV_079</name>
</gene>
<evidence type="ECO:0000313" key="3">
    <source>
        <dbReference type="Proteomes" id="UP000203413"/>
    </source>
</evidence>
<feature type="transmembrane region" description="Helical" evidence="1">
    <location>
        <begin position="29"/>
        <end position="50"/>
    </location>
</feature>
<dbReference type="Pfam" id="PF13604">
    <property type="entry name" value="AAA_30"/>
    <property type="match status" value="1"/>
</dbReference>
<dbReference type="Proteomes" id="UP000203413">
    <property type="component" value="Segment"/>
</dbReference>
<dbReference type="GO" id="GO:0004386">
    <property type="term" value="F:helicase activity"/>
    <property type="evidence" value="ECO:0007669"/>
    <property type="project" value="UniProtKB-KW"/>
</dbReference>